<dbReference type="InterPro" id="IPR050399">
    <property type="entry name" value="HPr"/>
</dbReference>
<dbReference type="EMBL" id="CP053923">
    <property type="protein sequence ID" value="QNT71131.1"/>
    <property type="molecule type" value="Genomic_DNA"/>
</dbReference>
<dbReference type="InterPro" id="IPR001020">
    <property type="entry name" value="PTS_HPr_His_P_site"/>
</dbReference>
<dbReference type="KEGG" id="dvn:HQ394_04720"/>
<dbReference type="InterPro" id="IPR035895">
    <property type="entry name" value="HPr-like_sf"/>
</dbReference>
<dbReference type="PROSITE" id="PS00369">
    <property type="entry name" value="PTS_HPR_HIS"/>
    <property type="match status" value="1"/>
</dbReference>
<dbReference type="CDD" id="cd00367">
    <property type="entry name" value="PTS-HPr_like"/>
    <property type="match status" value="1"/>
</dbReference>
<dbReference type="PROSITE" id="PS51350">
    <property type="entry name" value="PTS_HPR_DOM"/>
    <property type="match status" value="1"/>
</dbReference>
<evidence type="ECO:0000313" key="7">
    <source>
        <dbReference type="Proteomes" id="UP000516369"/>
    </source>
</evidence>
<dbReference type="GO" id="GO:0009401">
    <property type="term" value="P:phosphoenolpyruvate-dependent sugar phosphotransferase system"/>
    <property type="evidence" value="ECO:0007669"/>
    <property type="project" value="UniProtKB-KW"/>
</dbReference>
<dbReference type="PANTHER" id="PTHR33705:SF2">
    <property type="entry name" value="PHOSPHOCARRIER PROTEIN NPR"/>
    <property type="match status" value="1"/>
</dbReference>
<dbReference type="RefSeq" id="WP_190263125.1">
    <property type="nucleotide sequence ID" value="NZ_CP053923.1"/>
</dbReference>
<evidence type="ECO:0000256" key="2">
    <source>
        <dbReference type="ARBA" id="ARBA00010736"/>
    </source>
</evidence>
<keyword evidence="3" id="KW-0963">Cytoplasm</keyword>
<dbReference type="Pfam" id="PF00381">
    <property type="entry name" value="PTS-HPr"/>
    <property type="match status" value="1"/>
</dbReference>
<evidence type="ECO:0000256" key="1">
    <source>
        <dbReference type="ARBA" id="ARBA00004496"/>
    </source>
</evidence>
<dbReference type="AlphaFoldDB" id="A0A7H1N5Z5"/>
<dbReference type="GO" id="GO:0005737">
    <property type="term" value="C:cytoplasm"/>
    <property type="evidence" value="ECO:0007669"/>
    <property type="project" value="UniProtKB-SubCell"/>
</dbReference>
<dbReference type="Proteomes" id="UP000516369">
    <property type="component" value="Chromosome"/>
</dbReference>
<accession>A0A7H1N5Z5</accession>
<dbReference type="PANTHER" id="PTHR33705">
    <property type="entry name" value="PHOSPHOCARRIER PROTEIN HPR"/>
    <property type="match status" value="1"/>
</dbReference>
<dbReference type="InterPro" id="IPR000032">
    <property type="entry name" value="HPr-like"/>
</dbReference>
<dbReference type="Gene3D" id="3.30.1340.10">
    <property type="entry name" value="HPr-like"/>
    <property type="match status" value="1"/>
</dbReference>
<evidence type="ECO:0000259" key="5">
    <source>
        <dbReference type="PROSITE" id="PS51350"/>
    </source>
</evidence>
<dbReference type="PROSITE" id="PS00589">
    <property type="entry name" value="PTS_HPR_SER"/>
    <property type="match status" value="1"/>
</dbReference>
<feature type="domain" description="HPr" evidence="5">
    <location>
        <begin position="10"/>
        <end position="97"/>
    </location>
</feature>
<reference evidence="6 7" key="1">
    <citation type="submission" date="2020-05" db="EMBL/GenBank/DDBJ databases">
        <title>Complete closed genome sequence of Defluviicoccus vanus.</title>
        <authorList>
            <person name="Bessarab I."/>
            <person name="Arumugam K."/>
            <person name="Maszenan A.M."/>
            <person name="Seviour R.J."/>
            <person name="Williams R.B."/>
        </authorList>
    </citation>
    <scope>NUCLEOTIDE SEQUENCE [LARGE SCALE GENOMIC DNA]</scope>
    <source>
        <strain evidence="6 7">Ben 114</strain>
    </source>
</reference>
<protein>
    <submittedName>
        <fullName evidence="6">HPr family phosphocarrier protein</fullName>
    </submittedName>
</protein>
<dbReference type="InterPro" id="IPR002114">
    <property type="entry name" value="PTS_HPr_Ser_P_site"/>
</dbReference>
<dbReference type="NCBIfam" id="TIGR01003">
    <property type="entry name" value="PTS_HPr_family"/>
    <property type="match status" value="1"/>
</dbReference>
<comment type="subcellular location">
    <subcellularLocation>
        <location evidence="1">Cytoplasm</location>
    </subcellularLocation>
</comment>
<evidence type="ECO:0000313" key="6">
    <source>
        <dbReference type="EMBL" id="QNT71131.1"/>
    </source>
</evidence>
<sequence>MVEYSRDGNILKCIAVIANRRGLHARAAAKFVKLASGFDAEITVSKRGQTVSGRSILGLMMLAAGPGTEIEIAAVGREAEDAIESLGSIIEARFDED</sequence>
<dbReference type="SUPFAM" id="SSF55594">
    <property type="entry name" value="HPr-like"/>
    <property type="match status" value="1"/>
</dbReference>
<proteinExistence type="inferred from homology"/>
<organism evidence="6 7">
    <name type="scientific">Defluviicoccus vanus</name>
    <dbReference type="NCBI Taxonomy" id="111831"/>
    <lineage>
        <taxon>Bacteria</taxon>
        <taxon>Pseudomonadati</taxon>
        <taxon>Pseudomonadota</taxon>
        <taxon>Alphaproteobacteria</taxon>
        <taxon>Rhodospirillales</taxon>
        <taxon>Rhodospirillaceae</taxon>
        <taxon>Defluviicoccus</taxon>
    </lineage>
</organism>
<keyword evidence="7" id="KW-1185">Reference proteome</keyword>
<name>A0A7H1N5Z5_9PROT</name>
<dbReference type="PRINTS" id="PR00107">
    <property type="entry name" value="PHOSPHOCPHPR"/>
</dbReference>
<evidence type="ECO:0000256" key="3">
    <source>
        <dbReference type="ARBA" id="ARBA00022490"/>
    </source>
</evidence>
<keyword evidence="4" id="KW-0598">Phosphotransferase system</keyword>
<comment type="similarity">
    <text evidence="2">Belongs to the HPr family.</text>
</comment>
<evidence type="ECO:0000256" key="4">
    <source>
        <dbReference type="ARBA" id="ARBA00022683"/>
    </source>
</evidence>
<gene>
    <name evidence="6" type="ORF">HQ394_04720</name>
</gene>